<dbReference type="EMBL" id="BARS01030273">
    <property type="protein sequence ID" value="GAG19902.1"/>
    <property type="molecule type" value="Genomic_DNA"/>
</dbReference>
<protein>
    <submittedName>
        <fullName evidence="1">Uncharacterized protein</fullName>
    </submittedName>
</protein>
<name>X0W9K1_9ZZZZ</name>
<sequence length="74" mass="8373">STGDWSRCYTLNGYKVYSILAIQLKGSITEAIESEEMEAAEAEEIKAFQSIGETVSDSMKEKYRQMKQVIDSQK</sequence>
<organism evidence="1">
    <name type="scientific">marine sediment metagenome</name>
    <dbReference type="NCBI Taxonomy" id="412755"/>
    <lineage>
        <taxon>unclassified sequences</taxon>
        <taxon>metagenomes</taxon>
        <taxon>ecological metagenomes</taxon>
    </lineage>
</organism>
<dbReference type="AlphaFoldDB" id="X0W9K1"/>
<feature type="non-terminal residue" evidence="1">
    <location>
        <position position="1"/>
    </location>
</feature>
<proteinExistence type="predicted"/>
<gene>
    <name evidence="1" type="ORF">S01H1_47225</name>
</gene>
<reference evidence="1" key="1">
    <citation type="journal article" date="2014" name="Front. Microbiol.">
        <title>High frequency of phylogenetically diverse reductive dehalogenase-homologous genes in deep subseafloor sedimentary metagenomes.</title>
        <authorList>
            <person name="Kawai M."/>
            <person name="Futagami T."/>
            <person name="Toyoda A."/>
            <person name="Takaki Y."/>
            <person name="Nishi S."/>
            <person name="Hori S."/>
            <person name="Arai W."/>
            <person name="Tsubouchi T."/>
            <person name="Morono Y."/>
            <person name="Uchiyama I."/>
            <person name="Ito T."/>
            <person name="Fujiyama A."/>
            <person name="Inagaki F."/>
            <person name="Takami H."/>
        </authorList>
    </citation>
    <scope>NUCLEOTIDE SEQUENCE</scope>
    <source>
        <strain evidence="1">Expedition CK06-06</strain>
    </source>
</reference>
<evidence type="ECO:0000313" key="1">
    <source>
        <dbReference type="EMBL" id="GAG19902.1"/>
    </source>
</evidence>
<accession>X0W9K1</accession>
<comment type="caution">
    <text evidence="1">The sequence shown here is derived from an EMBL/GenBank/DDBJ whole genome shotgun (WGS) entry which is preliminary data.</text>
</comment>